<evidence type="ECO:0000313" key="3">
    <source>
        <dbReference type="Proteomes" id="UP000195273"/>
    </source>
</evidence>
<dbReference type="EMBL" id="CP021431">
    <property type="protein sequence ID" value="ART99438.1"/>
    <property type="molecule type" value="Genomic_DNA"/>
</dbReference>
<dbReference type="AlphaFoldDB" id="A0A1Y0E7P3"/>
<dbReference type="Proteomes" id="UP000195273">
    <property type="component" value="Chromosome"/>
</dbReference>
<gene>
    <name evidence="2" type="ORF">LOKVESSMR4R_00092</name>
</gene>
<keyword evidence="3" id="KW-1185">Reference proteome</keyword>
<dbReference type="Gene3D" id="2.40.50.320">
    <property type="entry name" value="Copper binding periplasmic protein CusF"/>
    <property type="match status" value="1"/>
</dbReference>
<evidence type="ECO:0000256" key="1">
    <source>
        <dbReference type="SAM" id="SignalP"/>
    </source>
</evidence>
<evidence type="ECO:0000313" key="2">
    <source>
        <dbReference type="EMBL" id="ART99438.1"/>
    </source>
</evidence>
<proteinExistence type="predicted"/>
<feature type="signal peptide" evidence="1">
    <location>
        <begin position="1"/>
        <end position="20"/>
    </location>
</feature>
<reference evidence="2 3" key="1">
    <citation type="submission" date="2017-05" db="EMBL/GenBank/DDBJ databases">
        <title>Genome Sequence of Loktanella vestfoldensis Strain SMR4r Isolated from a Culture of the Diatom Skeletonema marinoi.</title>
        <authorList>
            <person name="Topel M."/>
            <person name="Pinder M.I.M."/>
            <person name="Johansson O.N."/>
            <person name="Kourtchenko O."/>
            <person name="Godhe A."/>
            <person name="Clarke A.K."/>
        </authorList>
    </citation>
    <scope>NUCLEOTIDE SEQUENCE [LARGE SCALE GENOMIC DNA]</scope>
    <source>
        <strain evidence="2 3">SMR4r</strain>
    </source>
</reference>
<dbReference type="InterPro" id="IPR021647">
    <property type="entry name" value="CusF_Ec"/>
</dbReference>
<dbReference type="OrthoDB" id="5771277at2"/>
<organism evidence="2 3">
    <name type="scientific">Yoonia vestfoldensis</name>
    <dbReference type="NCBI Taxonomy" id="245188"/>
    <lineage>
        <taxon>Bacteria</taxon>
        <taxon>Pseudomonadati</taxon>
        <taxon>Pseudomonadota</taxon>
        <taxon>Alphaproteobacteria</taxon>
        <taxon>Rhodobacterales</taxon>
        <taxon>Paracoccaceae</taxon>
        <taxon>Yoonia</taxon>
    </lineage>
</organism>
<name>A0A1Y0E7P3_9RHOB</name>
<dbReference type="InterPro" id="IPR042230">
    <property type="entry name" value="CusF_sf"/>
</dbReference>
<dbReference type="KEGG" id="lvs:LOKVESSMR4R_00092"/>
<dbReference type="Pfam" id="PF11604">
    <property type="entry name" value="CusF_Ec"/>
    <property type="match status" value="1"/>
</dbReference>
<accession>A0A1Y0E7P3</accession>
<protein>
    <submittedName>
        <fullName evidence="2">Periplasmic copper-binding protein</fullName>
    </submittedName>
</protein>
<feature type="chain" id="PRO_5012643420" evidence="1">
    <location>
        <begin position="21"/>
        <end position="114"/>
    </location>
</feature>
<keyword evidence="1" id="KW-0732">Signal</keyword>
<sequence length="114" mass="12081">MKTLPLALSVLVLSAPLAFAQMNHSDMDHSNMPMSDEMMEGAVHTKAVVNSIGEGTANVSHEPIPEIGWPAMTMDLAMMPDAEMMGDIAAGDSVTLMLIKGDDGMYAIGAMMPE</sequence>
<dbReference type="RefSeq" id="WP_087205731.1">
    <property type="nucleotide sequence ID" value="NZ_CP021431.1"/>
</dbReference>